<dbReference type="EMBL" id="HE971709">
    <property type="protein sequence ID" value="CCK24638.1"/>
    <property type="molecule type" value="Genomic_DNA"/>
</dbReference>
<dbReference type="KEGG" id="sdv:BN159_0259"/>
<accession>K4QUJ2</accession>
<evidence type="ECO:0000313" key="1">
    <source>
        <dbReference type="EMBL" id="CCK24638.1"/>
    </source>
</evidence>
<dbReference type="OrthoDB" id="103556at2"/>
<dbReference type="RefSeq" id="WP_015655043.1">
    <property type="nucleotide sequence ID" value="NC_020504.1"/>
</dbReference>
<gene>
    <name evidence="1" type="ORF">BN159_0259</name>
</gene>
<dbReference type="Proteomes" id="UP000008043">
    <property type="component" value="Chromosome"/>
</dbReference>
<dbReference type="STRING" id="1214101.BN159_0259"/>
<reference evidence="1 2" key="1">
    <citation type="journal article" date="2012" name="J. Bacteriol.">
        <title>Genome sequence of the bacterium Streptomyces davawensis JCM 4913 and heterologous production of the unique antibiotic roseoflavin.</title>
        <authorList>
            <person name="Jankowitsch F."/>
            <person name="Schwarz J."/>
            <person name="Ruckert C."/>
            <person name="Gust B."/>
            <person name="Szczepanowski R."/>
            <person name="Blom J."/>
            <person name="Pelzer S."/>
            <person name="Kalinowski J."/>
            <person name="Mack M."/>
        </authorList>
    </citation>
    <scope>NUCLEOTIDE SEQUENCE [LARGE SCALE GENOMIC DNA]</scope>
    <source>
        <strain evidence="2">DSM 101723 / JCM 4913 / KCC S-0913 / 768</strain>
    </source>
</reference>
<proteinExistence type="predicted"/>
<evidence type="ECO:0000313" key="2">
    <source>
        <dbReference type="Proteomes" id="UP000008043"/>
    </source>
</evidence>
<dbReference type="Pfam" id="PF12532">
    <property type="entry name" value="DUF3732"/>
    <property type="match status" value="1"/>
</dbReference>
<protein>
    <submittedName>
        <fullName evidence="1">Uncharacterized protein</fullName>
    </submittedName>
</protein>
<name>K4QUJ2_STRDJ</name>
<dbReference type="HOGENOM" id="CLU_2526000_0_0_11"/>
<sequence length="84" mass="9715">MHGLFRRPVGAARFVTTHLADWDTVTAYFELLRDVAELNEGALQIIVCDHVNLTEGSWFQDAIVENWRPHDGRRQALIPNDWLE</sequence>
<dbReference type="PATRIC" id="fig|1214101.3.peg.258"/>
<dbReference type="InterPro" id="IPR022205">
    <property type="entry name" value="DUF3732"/>
</dbReference>
<organism evidence="1 2">
    <name type="scientific">Streptomyces davaonensis (strain DSM 101723 / JCM 4913 / KCC S-0913 / 768)</name>
    <dbReference type="NCBI Taxonomy" id="1214101"/>
    <lineage>
        <taxon>Bacteria</taxon>
        <taxon>Bacillati</taxon>
        <taxon>Actinomycetota</taxon>
        <taxon>Actinomycetes</taxon>
        <taxon>Kitasatosporales</taxon>
        <taxon>Streptomycetaceae</taxon>
        <taxon>Streptomyces</taxon>
    </lineage>
</organism>
<keyword evidence="2" id="KW-1185">Reference proteome</keyword>
<dbReference type="AlphaFoldDB" id="K4QUJ2"/>